<keyword evidence="7" id="KW-1185">Reference proteome</keyword>
<feature type="region of interest" description="Disordered" evidence="4">
    <location>
        <begin position="625"/>
        <end position="657"/>
    </location>
</feature>
<dbReference type="InterPro" id="IPR002110">
    <property type="entry name" value="Ankyrin_rpt"/>
</dbReference>
<dbReference type="Pfam" id="PF12796">
    <property type="entry name" value="Ank_2"/>
    <property type="match status" value="1"/>
</dbReference>
<dbReference type="OrthoDB" id="341259at2759"/>
<reference evidence="6 7" key="1">
    <citation type="submission" date="2014-02" db="EMBL/GenBank/DDBJ databases">
        <title>The genome sequence of Colletotrichum simmondsii CBS122122.</title>
        <authorList>
            <person name="Baroncelli R."/>
            <person name="Thon M.R."/>
        </authorList>
    </citation>
    <scope>NUCLEOTIDE SEQUENCE [LARGE SCALE GENOMIC DNA]</scope>
    <source>
        <strain evidence="6 7">CBS122122</strain>
    </source>
</reference>
<dbReference type="AlphaFoldDB" id="A0A135SDY3"/>
<dbReference type="InterPro" id="IPR001810">
    <property type="entry name" value="F-box_dom"/>
</dbReference>
<protein>
    <recommendedName>
        <fullName evidence="5">F-box domain-containing protein</fullName>
    </recommendedName>
</protein>
<evidence type="ECO:0000256" key="4">
    <source>
        <dbReference type="SAM" id="MobiDB-lite"/>
    </source>
</evidence>
<dbReference type="GO" id="GO:0000151">
    <property type="term" value="C:ubiquitin ligase complex"/>
    <property type="evidence" value="ECO:0007669"/>
    <property type="project" value="TreeGrafter"/>
</dbReference>
<feature type="compositionally biased region" description="Basic and acidic residues" evidence="4">
    <location>
        <begin position="722"/>
        <end position="738"/>
    </location>
</feature>
<evidence type="ECO:0000313" key="7">
    <source>
        <dbReference type="Proteomes" id="UP000070328"/>
    </source>
</evidence>
<dbReference type="InterPro" id="IPR036770">
    <property type="entry name" value="Ankyrin_rpt-contain_sf"/>
</dbReference>
<feature type="compositionally biased region" description="Acidic residues" evidence="4">
    <location>
        <begin position="680"/>
        <end position="707"/>
    </location>
</feature>
<organism evidence="6 7">
    <name type="scientific">Colletotrichum simmondsii</name>
    <dbReference type="NCBI Taxonomy" id="703756"/>
    <lineage>
        <taxon>Eukaryota</taxon>
        <taxon>Fungi</taxon>
        <taxon>Dikarya</taxon>
        <taxon>Ascomycota</taxon>
        <taxon>Pezizomycotina</taxon>
        <taxon>Sordariomycetes</taxon>
        <taxon>Hypocreomycetidae</taxon>
        <taxon>Glomerellales</taxon>
        <taxon>Glomerellaceae</taxon>
        <taxon>Colletotrichum</taxon>
        <taxon>Colletotrichum acutatum species complex</taxon>
    </lineage>
</organism>
<dbReference type="InterPro" id="IPR036047">
    <property type="entry name" value="F-box-like_dom_sf"/>
</dbReference>
<dbReference type="PROSITE" id="PS50297">
    <property type="entry name" value="ANK_REP_REGION"/>
    <property type="match status" value="2"/>
</dbReference>
<dbReference type="Pfam" id="PF12937">
    <property type="entry name" value="F-box-like"/>
    <property type="match status" value="1"/>
</dbReference>
<evidence type="ECO:0000256" key="2">
    <source>
        <dbReference type="ARBA" id="ARBA00023043"/>
    </source>
</evidence>
<evidence type="ECO:0000256" key="3">
    <source>
        <dbReference type="PROSITE-ProRule" id="PRU00023"/>
    </source>
</evidence>
<keyword evidence="2 3" id="KW-0040">ANK repeat</keyword>
<accession>A0A135SDY3</accession>
<dbReference type="SMART" id="SM00248">
    <property type="entry name" value="ANK"/>
    <property type="match status" value="6"/>
</dbReference>
<evidence type="ECO:0000313" key="6">
    <source>
        <dbReference type="EMBL" id="KXH34051.1"/>
    </source>
</evidence>
<keyword evidence="1" id="KW-0677">Repeat</keyword>
<dbReference type="PANTHER" id="PTHR24173:SF85">
    <property type="entry name" value="PROTEIN FEM-1 HOMOLOG CG6966"/>
    <property type="match status" value="1"/>
</dbReference>
<dbReference type="CDD" id="cd09917">
    <property type="entry name" value="F-box_SF"/>
    <property type="match status" value="1"/>
</dbReference>
<feature type="repeat" description="ANK" evidence="3">
    <location>
        <begin position="100"/>
        <end position="132"/>
    </location>
</feature>
<dbReference type="SUPFAM" id="SSF48403">
    <property type="entry name" value="Ankyrin repeat"/>
    <property type="match status" value="1"/>
</dbReference>
<dbReference type="Gene3D" id="1.25.40.20">
    <property type="entry name" value="Ankyrin repeat-containing domain"/>
    <property type="match status" value="2"/>
</dbReference>
<dbReference type="PROSITE" id="PS50181">
    <property type="entry name" value="FBOX"/>
    <property type="match status" value="1"/>
</dbReference>
<comment type="caution">
    <text evidence="6">The sequence shown here is derived from an EMBL/GenBank/DDBJ whole genome shotgun (WGS) entry which is preliminary data.</text>
</comment>
<dbReference type="GO" id="GO:0006511">
    <property type="term" value="P:ubiquitin-dependent protein catabolic process"/>
    <property type="evidence" value="ECO:0007669"/>
    <property type="project" value="TreeGrafter"/>
</dbReference>
<dbReference type="PANTHER" id="PTHR24173">
    <property type="entry name" value="ANKYRIN REPEAT CONTAINING"/>
    <property type="match status" value="1"/>
</dbReference>
<feature type="repeat" description="ANK" evidence="3">
    <location>
        <begin position="155"/>
        <end position="187"/>
    </location>
</feature>
<evidence type="ECO:0000259" key="5">
    <source>
        <dbReference type="PROSITE" id="PS50181"/>
    </source>
</evidence>
<dbReference type="SUPFAM" id="SSF81383">
    <property type="entry name" value="F-box domain"/>
    <property type="match status" value="1"/>
</dbReference>
<feature type="region of interest" description="Disordered" evidence="4">
    <location>
        <begin position="680"/>
        <end position="738"/>
    </location>
</feature>
<gene>
    <name evidence="6" type="ORF">CSIM01_02386</name>
</gene>
<dbReference type="Proteomes" id="UP000070328">
    <property type="component" value="Unassembled WGS sequence"/>
</dbReference>
<name>A0A135SDY3_9PEZI</name>
<feature type="domain" description="F-box" evidence="5">
    <location>
        <begin position="1"/>
        <end position="46"/>
    </location>
</feature>
<evidence type="ECO:0000256" key="1">
    <source>
        <dbReference type="ARBA" id="ARBA00022737"/>
    </source>
</evidence>
<dbReference type="PROSITE" id="PS50088">
    <property type="entry name" value="ANK_REPEAT"/>
    <property type="match status" value="3"/>
</dbReference>
<dbReference type="EMBL" id="JFBX01000594">
    <property type="protein sequence ID" value="KXH34051.1"/>
    <property type="molecule type" value="Genomic_DNA"/>
</dbReference>
<sequence>MSTDELPVELWALVSSYLSQSDRARLVRVSHRFHDILNRKLYLQSIRDDASDCVTHALKTGNLDTLKRAHLFGADIHKAYPAAPLPWGPVGDEILDRMTTWGTPLYQAAAGGRYEMVKWLLDQNVDVDGPGRSLCNCMPIGRRARGRPFPSICRPARTSLHVALCQRHSSVARLLLSAGASLTTQLQGEYAMRKSPFWDSEAGAETCPFVPPPAREARLWLADALKSSRPYNALHDAARAGNLEVMTDLVKNRGLSVDSPDNRDATPIQYACEYRPSERNVHTEREVVSHLLSLGADVELFFQHGNSFLTQALQFAIAQGHIEAAKQLMTVDSLWITSADNGPKASLLKLLLPVIIDTTEPDCISVLDSFAQVIADLIRETQRTHRPEFAPLVGELQSTFFLVCEISCGVYRDCTDILRPLMDVLDFGDKVTFEQDCPFLKFIRWSFAERNGLWRATCPFTMPPDKEQDRLSGSSLGMLALCVTIDAMDWDYQGRALTTLNWLMIQGANPVGMRDADSDPSLTPFVYLMKKIMVSHLREPSALGSIGPFIRLLVQKGAWFPCGEDDLGGIARVYEAWEMSVRDLHERPDTAPEWAFAIRDAFDYWSDRPKVEEVLRQHGLIDEGTYVEEEDGDYEESQVWDEETEEEVLQSGMEEDEVKDAEEHKVEHGFESTLELETEAEGLEDGELDALSDPGLEDEDYDQDEGEVEGRASRLSELYGRGSEREGGCGHEHPISTA</sequence>
<feature type="repeat" description="ANK" evidence="3">
    <location>
        <begin position="229"/>
        <end position="262"/>
    </location>
</feature>
<proteinExistence type="predicted"/>
<dbReference type="SMART" id="SM00256">
    <property type="entry name" value="FBOX"/>
    <property type="match status" value="1"/>
</dbReference>